<dbReference type="Gene3D" id="3.40.50.1820">
    <property type="entry name" value="alpha/beta hydrolase"/>
    <property type="match status" value="1"/>
</dbReference>
<comment type="caution">
    <text evidence="2">The sequence shown here is derived from an EMBL/GenBank/DDBJ whole genome shotgun (WGS) entry which is preliminary data.</text>
</comment>
<dbReference type="InterPro" id="IPR000073">
    <property type="entry name" value="AB_hydrolase_1"/>
</dbReference>
<keyword evidence="3" id="KW-1185">Reference proteome</keyword>
<evidence type="ECO:0000259" key="1">
    <source>
        <dbReference type="Pfam" id="PF00561"/>
    </source>
</evidence>
<dbReference type="PRINTS" id="PR00111">
    <property type="entry name" value="ABHYDROLASE"/>
</dbReference>
<dbReference type="PRINTS" id="PR00412">
    <property type="entry name" value="EPOXHYDRLASE"/>
</dbReference>
<dbReference type="EMBL" id="MSLT01000018">
    <property type="protein sequence ID" value="OUD13256.1"/>
    <property type="molecule type" value="Genomic_DNA"/>
</dbReference>
<dbReference type="SUPFAM" id="SSF53474">
    <property type="entry name" value="alpha/beta-Hydrolases"/>
    <property type="match status" value="1"/>
</dbReference>
<dbReference type="GO" id="GO:0003824">
    <property type="term" value="F:catalytic activity"/>
    <property type="evidence" value="ECO:0007669"/>
    <property type="project" value="InterPro"/>
</dbReference>
<dbReference type="Pfam" id="PF00561">
    <property type="entry name" value="Abhydrolase_1"/>
    <property type="match status" value="1"/>
</dbReference>
<dbReference type="PANTHER" id="PTHR43433:SF5">
    <property type="entry name" value="AB HYDROLASE-1 DOMAIN-CONTAINING PROTEIN"/>
    <property type="match status" value="1"/>
</dbReference>
<dbReference type="RefSeq" id="WP_086488705.1">
    <property type="nucleotide sequence ID" value="NZ_MSLT01000018.1"/>
</dbReference>
<evidence type="ECO:0000313" key="3">
    <source>
        <dbReference type="Proteomes" id="UP000194798"/>
    </source>
</evidence>
<accession>A0A251X684</accession>
<protein>
    <recommendedName>
        <fullName evidence="1">AB hydrolase-1 domain-containing protein</fullName>
    </recommendedName>
</protein>
<dbReference type="InterPro" id="IPR000639">
    <property type="entry name" value="Epox_hydrolase-like"/>
</dbReference>
<feature type="domain" description="AB hydrolase-1" evidence="1">
    <location>
        <begin position="21"/>
        <end position="251"/>
    </location>
</feature>
<proteinExistence type="predicted"/>
<reference evidence="2 3" key="1">
    <citation type="submission" date="2016-12" db="EMBL/GenBank/DDBJ databases">
        <title>Thioflexothrix psekupsii D3 genome sequencing and assembly.</title>
        <authorList>
            <person name="Fomenkov A."/>
            <person name="Vincze T."/>
            <person name="Grabovich M."/>
            <person name="Anton B.P."/>
            <person name="Dubinina G."/>
            <person name="Orlova M."/>
            <person name="Belousova E."/>
            <person name="Roberts R.J."/>
        </authorList>
    </citation>
    <scope>NUCLEOTIDE SEQUENCE [LARGE SCALE GENOMIC DNA]</scope>
    <source>
        <strain evidence="2">D3</strain>
    </source>
</reference>
<gene>
    <name evidence="2" type="ORF">TPSD3_11535</name>
</gene>
<evidence type="ECO:0000313" key="2">
    <source>
        <dbReference type="EMBL" id="OUD13256.1"/>
    </source>
</evidence>
<dbReference type="PANTHER" id="PTHR43433">
    <property type="entry name" value="HYDROLASE, ALPHA/BETA FOLD FAMILY PROTEIN"/>
    <property type="match status" value="1"/>
</dbReference>
<sequence length="266" mass="29320">MPTVLSNGIRLFYEKHGRGQPLLLIAGVGQGVLFWRLTLLPLLIPHYEVILFDNRGMGDSEMPDDPFTVEIMAEDTRGLMRALGLNQAAMIGHSLGGAIGFELAKNSPEKVKKLVMMSALYPGPQAVPPSPRALEVLTSREGDLFELIQRGIRIATAPDFERRNPHRFSAMVRLNLERTQSAAMYVKQSQAGLFYLAIDHLADNAFITPTLLLYGENDEVTPAANGVLIQEKIAASQLIRIPEAGHLLPLEQTEACVREIRAFIPA</sequence>
<dbReference type="InterPro" id="IPR050471">
    <property type="entry name" value="AB_hydrolase"/>
</dbReference>
<dbReference type="InterPro" id="IPR029058">
    <property type="entry name" value="AB_hydrolase_fold"/>
</dbReference>
<name>A0A251X684_9GAMM</name>
<dbReference type="OrthoDB" id="7057597at2"/>
<dbReference type="AlphaFoldDB" id="A0A251X684"/>
<organism evidence="2 3">
    <name type="scientific">Thioflexithrix psekupsensis</name>
    <dbReference type="NCBI Taxonomy" id="1570016"/>
    <lineage>
        <taxon>Bacteria</taxon>
        <taxon>Pseudomonadati</taxon>
        <taxon>Pseudomonadota</taxon>
        <taxon>Gammaproteobacteria</taxon>
        <taxon>Thiotrichales</taxon>
        <taxon>Thioflexithrix</taxon>
    </lineage>
</organism>
<dbReference type="Proteomes" id="UP000194798">
    <property type="component" value="Unassembled WGS sequence"/>
</dbReference>